<dbReference type="SUPFAM" id="SSF51695">
    <property type="entry name" value="PLC-like phosphodiesterases"/>
    <property type="match status" value="1"/>
</dbReference>
<proteinExistence type="predicted"/>
<dbReference type="Pfam" id="PF03009">
    <property type="entry name" value="GDPD"/>
    <property type="match status" value="1"/>
</dbReference>
<dbReference type="PROSITE" id="PS51704">
    <property type="entry name" value="GP_PDE"/>
    <property type="match status" value="1"/>
</dbReference>
<evidence type="ECO:0000313" key="4">
    <source>
        <dbReference type="Proteomes" id="UP000245021"/>
    </source>
</evidence>
<comment type="caution">
    <text evidence="3">The sequence shown here is derived from an EMBL/GenBank/DDBJ whole genome shotgun (WGS) entry which is preliminary data.</text>
</comment>
<dbReference type="GO" id="GO:0008081">
    <property type="term" value="F:phosphoric diester hydrolase activity"/>
    <property type="evidence" value="ECO:0007669"/>
    <property type="project" value="InterPro"/>
</dbReference>
<keyword evidence="4" id="KW-1185">Reference proteome</keyword>
<accession>A0A2R5HKB5</accession>
<dbReference type="InterPro" id="IPR018476">
    <property type="entry name" value="GlyceroP-diester-Pdiesterase_M"/>
</dbReference>
<dbReference type="GO" id="GO:0006629">
    <property type="term" value="P:lipid metabolic process"/>
    <property type="evidence" value="ECO:0007669"/>
    <property type="project" value="InterPro"/>
</dbReference>
<feature type="transmembrane region" description="Helical" evidence="1">
    <location>
        <begin position="214"/>
        <end position="233"/>
    </location>
</feature>
<dbReference type="RefSeq" id="WP_109246183.1">
    <property type="nucleotide sequence ID" value="NZ_BFFO01000008.1"/>
</dbReference>
<dbReference type="Gene3D" id="3.20.20.190">
    <property type="entry name" value="Phosphatidylinositol (PI) phosphodiesterase"/>
    <property type="match status" value="1"/>
</dbReference>
<dbReference type="OrthoDB" id="384721at2"/>
<feature type="domain" description="GP-PDE" evidence="2">
    <location>
        <begin position="335"/>
        <end position="563"/>
    </location>
</feature>
<feature type="transmembrane region" description="Helical" evidence="1">
    <location>
        <begin position="307"/>
        <end position="327"/>
    </location>
</feature>
<evidence type="ECO:0000256" key="1">
    <source>
        <dbReference type="SAM" id="Phobius"/>
    </source>
</evidence>
<feature type="transmembrane region" description="Helical" evidence="1">
    <location>
        <begin position="124"/>
        <end position="148"/>
    </location>
</feature>
<dbReference type="AlphaFoldDB" id="A0A2R5HKB5"/>
<organism evidence="3 4">
    <name type="scientific">Lactococcus termiticola</name>
    <dbReference type="NCBI Taxonomy" id="2169526"/>
    <lineage>
        <taxon>Bacteria</taxon>
        <taxon>Bacillati</taxon>
        <taxon>Bacillota</taxon>
        <taxon>Bacilli</taxon>
        <taxon>Lactobacillales</taxon>
        <taxon>Streptococcaceae</taxon>
        <taxon>Lactococcus</taxon>
    </lineage>
</organism>
<feature type="transmembrane region" description="Helical" evidence="1">
    <location>
        <begin position="253"/>
        <end position="286"/>
    </location>
</feature>
<dbReference type="InterPro" id="IPR030395">
    <property type="entry name" value="GP_PDE_dom"/>
</dbReference>
<dbReference type="Proteomes" id="UP000245021">
    <property type="component" value="Unassembled WGS sequence"/>
</dbReference>
<dbReference type="PANTHER" id="PTHR46211:SF8">
    <property type="entry name" value="PHOSPHODIESTERASE"/>
    <property type="match status" value="1"/>
</dbReference>
<keyword evidence="1" id="KW-0472">Membrane</keyword>
<feature type="transmembrane region" description="Helical" evidence="1">
    <location>
        <begin position="66"/>
        <end position="90"/>
    </location>
</feature>
<protein>
    <submittedName>
        <fullName evidence="3">Glycerophosphodiester phosphodiesterase</fullName>
    </submittedName>
</protein>
<dbReference type="Pfam" id="PF10110">
    <property type="entry name" value="GPDPase_memb"/>
    <property type="match status" value="1"/>
</dbReference>
<dbReference type="PANTHER" id="PTHR46211">
    <property type="entry name" value="GLYCEROPHOSPHORYL DIESTER PHOSPHODIESTERASE"/>
    <property type="match status" value="1"/>
</dbReference>
<feature type="transmembrane region" description="Helical" evidence="1">
    <location>
        <begin position="21"/>
        <end position="46"/>
    </location>
</feature>
<sequence length="592" mass="67019">MFSFFKSYAKEFRKNWLAYMSLFLGVYFSITYIIVPIFHALAAWLMRLGGIPYISFNNLGSIIGQHLLGFIALIILLLVIIFLVYVQFVFQMVGVLMIQKGEGSFRKIFHETAVRLKLVSFRTLLFFLLYFVIILPFGSYVFSSPLLAKVKIPVFTLEFFLAKWQNSLLLLAIMAVILFIGYRLLLTLPLTIVEKQPVREALKESWKRTGAWRTFWRYVFSIGVIWIVVYAVTDLINYGLWGLQILADKAPNGFALTTAIIFMTIMELLAQLSSIFVSIMLFSFLLKELGHEPVANANSKMSLKRGGIILLSLIALLFVGSNTYYMLGATDKKNIQTISHRGVDEENGVQNTIPAMLATNKHKPDYVEMDIQESKDHQFVVMHDANLKALTGVDKKPQDMTLAELKKLTAHENGKSAPVASFDDYFKSAQEVHQKLLIEIKTTPYDSSDLVKIFNAKYGEAIIKNGDMIHSLDYKVIEKLHKLNPKLTVSFILPFNAIFPQTVANAYTMEATTLDSSFVNTAHGQNKKVFAWTVNEPGVMEEMMFNGVDGIITDNLDKLKSQLITYEMHPTYANRLRLLFSLSPSLGDSVGD</sequence>
<name>A0A2R5HKB5_9LACT</name>
<dbReference type="InterPro" id="IPR017946">
    <property type="entry name" value="PLC-like_Pdiesterase_TIM-brl"/>
</dbReference>
<evidence type="ECO:0000259" key="2">
    <source>
        <dbReference type="PROSITE" id="PS51704"/>
    </source>
</evidence>
<keyword evidence="1" id="KW-0812">Transmembrane</keyword>
<dbReference type="EMBL" id="BFFO01000008">
    <property type="protein sequence ID" value="GBG97228.1"/>
    <property type="molecule type" value="Genomic_DNA"/>
</dbReference>
<evidence type="ECO:0000313" key="3">
    <source>
        <dbReference type="EMBL" id="GBG97228.1"/>
    </source>
</evidence>
<gene>
    <name evidence="3" type="ORF">NtB2_01366</name>
</gene>
<dbReference type="CDD" id="cd08579">
    <property type="entry name" value="GDPD_memb_like"/>
    <property type="match status" value="1"/>
</dbReference>
<keyword evidence="1" id="KW-1133">Transmembrane helix</keyword>
<feature type="transmembrane region" description="Helical" evidence="1">
    <location>
        <begin position="168"/>
        <end position="193"/>
    </location>
</feature>
<reference evidence="3 4" key="1">
    <citation type="journal article" date="2018" name="Genome Announc.">
        <title>Draft Genome Sequence of Lactococcus sp. Strain NtB2 (JCM 32569), Isolated from the Gut of the Higher Termite Nasutitermes takasagoensis.</title>
        <authorList>
            <person name="Noda S."/>
            <person name="Aihara C."/>
            <person name="Yuki M."/>
            <person name="Ohkuma M."/>
        </authorList>
    </citation>
    <scope>NUCLEOTIDE SEQUENCE [LARGE SCALE GENOMIC DNA]</scope>
    <source>
        <strain evidence="3 4">NtB2</strain>
    </source>
</reference>